<reference evidence="2 3" key="1">
    <citation type="submission" date="2022-04" db="EMBL/GenBank/DDBJ databases">
        <title>Mechanism of arsenic methylation and mitigation arsenic toxicity by Bacillus sp. LH14 from an Arsenic-Contaminated Paddy Soil.</title>
        <authorList>
            <person name="Wang D."/>
        </authorList>
    </citation>
    <scope>NUCLEOTIDE SEQUENCE [LARGE SCALE GENOMIC DNA]</scope>
    <source>
        <strain evidence="2 3">LH14</strain>
    </source>
</reference>
<keyword evidence="3" id="KW-1185">Reference proteome</keyword>
<gene>
    <name evidence="2" type="ORF">MY490_10925</name>
</gene>
<evidence type="ECO:0000256" key="1">
    <source>
        <dbReference type="SAM" id="MobiDB-lite"/>
    </source>
</evidence>
<dbReference type="RefSeq" id="WP_248269209.1">
    <property type="nucleotide sequence ID" value="NZ_CP096034.1"/>
</dbReference>
<evidence type="ECO:0000313" key="3">
    <source>
        <dbReference type="Proteomes" id="UP000830639"/>
    </source>
</evidence>
<accession>A0ABY4JT82</accession>
<sequence>MTENIVQNEKNEKTEIIKYIPPKGEFTKFLSDEDYLEKGRFWGLFNKNPKHDFLFKGQDFQVNVKLVGYETYGVTDEYHTIIIEFEDGNLTCIHPAYLKEMQSPSFKKVYTVGESDTKSSEEKKTESEKETKSKESTSKATTKKKVEKKEEVSITLPTDKSHFSGTVKEFSTKYNHFNDSEEEIVIWENVAVKGEQELLIGNAWCSLSKTLKAAELEVGKSYQFDGKVVDKKLNKEVKYKLNNPSKVAGI</sequence>
<name>A0ABY4JT82_9BACI</name>
<proteinExistence type="predicted"/>
<dbReference type="EMBL" id="CP096034">
    <property type="protein sequence ID" value="UPM56305.1"/>
    <property type="molecule type" value="Genomic_DNA"/>
</dbReference>
<protein>
    <submittedName>
        <fullName evidence="2">Uncharacterized protein</fullName>
    </submittedName>
</protein>
<dbReference type="Proteomes" id="UP000830639">
    <property type="component" value="Chromosome"/>
</dbReference>
<organism evidence="2 3">
    <name type="scientific">Gottfriedia acidiceleris</name>
    <dbReference type="NCBI Taxonomy" id="371036"/>
    <lineage>
        <taxon>Bacteria</taxon>
        <taxon>Bacillati</taxon>
        <taxon>Bacillota</taxon>
        <taxon>Bacilli</taxon>
        <taxon>Bacillales</taxon>
        <taxon>Bacillaceae</taxon>
        <taxon>Gottfriedia</taxon>
    </lineage>
</organism>
<evidence type="ECO:0000313" key="2">
    <source>
        <dbReference type="EMBL" id="UPM56305.1"/>
    </source>
</evidence>
<feature type="region of interest" description="Disordered" evidence="1">
    <location>
        <begin position="117"/>
        <end position="151"/>
    </location>
</feature>
<feature type="compositionally biased region" description="Basic and acidic residues" evidence="1">
    <location>
        <begin position="117"/>
        <end position="137"/>
    </location>
</feature>